<keyword evidence="9" id="KW-1133">Transmembrane helix</keyword>
<proteinExistence type="inferred from homology"/>
<dbReference type="SUPFAM" id="SSF69179">
    <property type="entry name" value="Integrin domains"/>
    <property type="match status" value="2"/>
</dbReference>
<evidence type="ECO:0000313" key="13">
    <source>
        <dbReference type="RefSeq" id="XP_013931986.1"/>
    </source>
</evidence>
<keyword evidence="5 9" id="KW-0472">Membrane</keyword>
<dbReference type="GO" id="GO:0098609">
    <property type="term" value="P:cell-cell adhesion"/>
    <property type="evidence" value="ECO:0007669"/>
    <property type="project" value="TreeGrafter"/>
</dbReference>
<evidence type="ECO:0000256" key="5">
    <source>
        <dbReference type="ARBA" id="ARBA00023136"/>
    </source>
</evidence>
<evidence type="ECO:0000256" key="6">
    <source>
        <dbReference type="ARBA" id="ARBA00023170"/>
    </source>
</evidence>
<organism evidence="12 13">
    <name type="scientific">Thamnophis sirtalis</name>
    <dbReference type="NCBI Taxonomy" id="35019"/>
    <lineage>
        <taxon>Eukaryota</taxon>
        <taxon>Metazoa</taxon>
        <taxon>Chordata</taxon>
        <taxon>Craniata</taxon>
        <taxon>Vertebrata</taxon>
        <taxon>Euteleostomi</taxon>
        <taxon>Lepidosauria</taxon>
        <taxon>Squamata</taxon>
        <taxon>Bifurcata</taxon>
        <taxon>Unidentata</taxon>
        <taxon>Episquamata</taxon>
        <taxon>Toxicofera</taxon>
        <taxon>Serpentes</taxon>
        <taxon>Colubroidea</taxon>
        <taxon>Colubridae</taxon>
        <taxon>Natricinae</taxon>
        <taxon>Thamnophis</taxon>
    </lineage>
</organism>
<sequence>MLENESPSFSDSLQLGVMPICINKTLWAQACLDDSFSPVVLWTKFSVQEQPDNNNLQPVLHPETKTSTYIEVPFQKDCGQDGICVPDLSVSFHFSGSKGLKLSPNFILNLTVKLENLGELAYEPAIYFNYSSVLSFQGASVLHSNWPLFPACRMHAFPGNASVRHSSCHFRPPALKAGTRAFLWVSFRSSKGDTWPDKFVYFTIRAHSLNESNIQENNEATGRLPVLYPVNIIVKELKSTAYLNFSTRDPVKKVLTHSYEVRNLDSNATAINVTFELPLKTKHGFFWNITPSYYSEEKNHFSCTPLFTLRTGISKKNVTKRIKRGCEGAVACPKIYCFINTLAKGESIRFNFSGDFYREDKSSKLMSETFHVGSEASIRVDETRFFLNEAEDFSQITTEIELISPFNPVPIIIGSTIGGIVLLAIIVAVLYKLGFFKRKRAPQMDAMDANAAGAAAPTDQAPSTSAAS</sequence>
<comment type="similarity">
    <text evidence="2">Belongs to the integrin alpha chain family.</text>
</comment>
<dbReference type="InterPro" id="IPR032695">
    <property type="entry name" value="Integrin_dom_sf"/>
</dbReference>
<comment type="subcellular location">
    <subcellularLocation>
        <location evidence="1">Membrane</location>
        <topology evidence="1">Single-pass type I membrane protein</topology>
    </subcellularLocation>
</comment>
<dbReference type="Pfam" id="PF20805">
    <property type="entry name" value="Integrin_A_Ig_2"/>
    <property type="match status" value="1"/>
</dbReference>
<dbReference type="Proteomes" id="UP000504617">
    <property type="component" value="Unplaced"/>
</dbReference>
<evidence type="ECO:0000259" key="10">
    <source>
        <dbReference type="Pfam" id="PF20805"/>
    </source>
</evidence>
<dbReference type="AlphaFoldDB" id="A0A6I9Z800"/>
<dbReference type="Gene3D" id="1.20.5.930">
    <property type="entry name" value="Bicelle-embedded integrin alpha(iib) transmembrane segment"/>
    <property type="match status" value="1"/>
</dbReference>
<dbReference type="GO" id="GO:0033627">
    <property type="term" value="P:cell adhesion mediated by integrin"/>
    <property type="evidence" value="ECO:0007669"/>
    <property type="project" value="TreeGrafter"/>
</dbReference>
<dbReference type="PANTHER" id="PTHR23220">
    <property type="entry name" value="INTEGRIN ALPHA"/>
    <property type="match status" value="1"/>
</dbReference>
<dbReference type="InterPro" id="IPR000413">
    <property type="entry name" value="Integrin_alpha"/>
</dbReference>
<feature type="domain" description="Integrin alpha-X-like third Ig-like" evidence="11">
    <location>
        <begin position="228"/>
        <end position="401"/>
    </location>
</feature>
<evidence type="ECO:0000313" key="12">
    <source>
        <dbReference type="Proteomes" id="UP000504617"/>
    </source>
</evidence>
<keyword evidence="6" id="KW-0675">Receptor</keyword>
<dbReference type="GeneID" id="106557294"/>
<feature type="region of interest" description="Disordered" evidence="8">
    <location>
        <begin position="448"/>
        <end position="468"/>
    </location>
</feature>
<feature type="transmembrane region" description="Helical" evidence="9">
    <location>
        <begin position="411"/>
        <end position="431"/>
    </location>
</feature>
<dbReference type="GO" id="GO:0008305">
    <property type="term" value="C:integrin complex"/>
    <property type="evidence" value="ECO:0007669"/>
    <property type="project" value="InterPro"/>
</dbReference>
<evidence type="ECO:0000256" key="4">
    <source>
        <dbReference type="ARBA" id="ARBA00023037"/>
    </source>
</evidence>
<dbReference type="RefSeq" id="XP_013931986.1">
    <property type="nucleotide sequence ID" value="XM_014076511.1"/>
</dbReference>
<keyword evidence="12" id="KW-1185">Reference proteome</keyword>
<dbReference type="InterPro" id="IPR048633">
    <property type="entry name" value="ITGAX-like_Ig_3"/>
</dbReference>
<dbReference type="PROSITE" id="PS00242">
    <property type="entry name" value="INTEGRIN_ALPHA"/>
    <property type="match status" value="1"/>
</dbReference>
<protein>
    <submittedName>
        <fullName evidence="13">Integrin alpha-M-like</fullName>
    </submittedName>
</protein>
<evidence type="ECO:0000256" key="3">
    <source>
        <dbReference type="ARBA" id="ARBA00022889"/>
    </source>
</evidence>
<keyword evidence="9" id="KW-0812">Transmembrane</keyword>
<evidence type="ECO:0000256" key="7">
    <source>
        <dbReference type="ARBA" id="ARBA00023180"/>
    </source>
</evidence>
<dbReference type="GO" id="GO:0005178">
    <property type="term" value="F:integrin binding"/>
    <property type="evidence" value="ECO:0007669"/>
    <property type="project" value="TreeGrafter"/>
</dbReference>
<feature type="compositionally biased region" description="Low complexity" evidence="8">
    <location>
        <begin position="448"/>
        <end position="461"/>
    </location>
</feature>
<dbReference type="PRINTS" id="PR01185">
    <property type="entry name" value="INTEGRINA"/>
</dbReference>
<evidence type="ECO:0000256" key="8">
    <source>
        <dbReference type="SAM" id="MobiDB-lite"/>
    </source>
</evidence>
<dbReference type="GO" id="GO:0009897">
    <property type="term" value="C:external side of plasma membrane"/>
    <property type="evidence" value="ECO:0007669"/>
    <property type="project" value="TreeGrafter"/>
</dbReference>
<evidence type="ECO:0000256" key="2">
    <source>
        <dbReference type="ARBA" id="ARBA00008054"/>
    </source>
</evidence>
<dbReference type="OrthoDB" id="5317514at2759"/>
<dbReference type="PANTHER" id="PTHR23220:SF118">
    <property type="entry name" value="INTEGRIN ALPHA-X"/>
    <property type="match status" value="1"/>
</dbReference>
<evidence type="ECO:0000256" key="9">
    <source>
        <dbReference type="SAM" id="Phobius"/>
    </source>
</evidence>
<dbReference type="GO" id="GO:0007229">
    <property type="term" value="P:integrin-mediated signaling pathway"/>
    <property type="evidence" value="ECO:0007669"/>
    <property type="project" value="UniProtKB-KW"/>
</dbReference>
<dbReference type="Gene3D" id="2.60.40.1530">
    <property type="entry name" value="ntegrin, alpha v. Chain A, domain 4"/>
    <property type="match status" value="1"/>
</dbReference>
<dbReference type="Pfam" id="PF21520">
    <property type="entry name" value="ITGAX-like_Ig_3"/>
    <property type="match status" value="1"/>
</dbReference>
<name>A0A6I9Z800_9SAUR</name>
<gene>
    <name evidence="13" type="primary">LOC106557294</name>
</gene>
<reference evidence="13" key="1">
    <citation type="submission" date="2025-08" db="UniProtKB">
        <authorList>
            <consortium name="RefSeq"/>
        </authorList>
    </citation>
    <scope>IDENTIFICATION</scope>
    <source>
        <tissue evidence="13">Skeletal muscle</tissue>
    </source>
</reference>
<feature type="domain" description="Integrin alpha second immunoglobulin-like" evidence="10">
    <location>
        <begin position="78"/>
        <end position="217"/>
    </location>
</feature>
<dbReference type="KEGG" id="tsr:106557294"/>
<dbReference type="InterPro" id="IPR018184">
    <property type="entry name" value="Integrin_alpha_C_CS"/>
</dbReference>
<evidence type="ECO:0000256" key="1">
    <source>
        <dbReference type="ARBA" id="ARBA00004479"/>
    </source>
</evidence>
<dbReference type="GO" id="GO:0007160">
    <property type="term" value="P:cell-matrix adhesion"/>
    <property type="evidence" value="ECO:0007669"/>
    <property type="project" value="TreeGrafter"/>
</dbReference>
<evidence type="ECO:0000259" key="11">
    <source>
        <dbReference type="Pfam" id="PF21520"/>
    </source>
</evidence>
<dbReference type="InterPro" id="IPR048285">
    <property type="entry name" value="Integrin_alpha_Ig-like_2"/>
</dbReference>
<keyword evidence="7" id="KW-0325">Glycoprotein</keyword>
<dbReference type="Gene3D" id="2.60.40.1460">
    <property type="entry name" value="Integrin domains. Chain A, domain 2"/>
    <property type="match status" value="1"/>
</dbReference>
<keyword evidence="4" id="KW-0401">Integrin</keyword>
<accession>A0A6I9Z800</accession>
<dbReference type="Gene3D" id="2.60.40.1510">
    <property type="entry name" value="ntegrin, alpha v. Chain A, domain 3"/>
    <property type="match status" value="1"/>
</dbReference>
<keyword evidence="3" id="KW-0130">Cell adhesion</keyword>